<dbReference type="AlphaFoldDB" id="A0A2V2N8C9"/>
<name>A0A2V2N8C9_9EURY</name>
<dbReference type="Pfam" id="PF00561">
    <property type="entry name" value="Abhydrolase_1"/>
    <property type="match status" value="1"/>
</dbReference>
<dbReference type="Pfam" id="PF08386">
    <property type="entry name" value="Abhydrolase_4"/>
    <property type="match status" value="1"/>
</dbReference>
<dbReference type="PANTHER" id="PTHR43433">
    <property type="entry name" value="HYDROLASE, ALPHA/BETA FOLD FAMILY PROTEIN"/>
    <property type="match status" value="1"/>
</dbReference>
<evidence type="ECO:0008006" key="5">
    <source>
        <dbReference type="Google" id="ProtNLM"/>
    </source>
</evidence>
<dbReference type="GeneID" id="97548803"/>
<dbReference type="InterPro" id="IPR013595">
    <property type="entry name" value="Pept_S33_TAP-like_C"/>
</dbReference>
<gene>
    <name evidence="3" type="ORF">DK846_06035</name>
</gene>
<keyword evidence="4" id="KW-1185">Reference proteome</keyword>
<dbReference type="RefSeq" id="WP_109968039.1">
    <property type="nucleotide sequence ID" value="NZ_CP176093.1"/>
</dbReference>
<evidence type="ECO:0000259" key="2">
    <source>
        <dbReference type="Pfam" id="PF08386"/>
    </source>
</evidence>
<evidence type="ECO:0000313" key="3">
    <source>
        <dbReference type="EMBL" id="PWR72527.1"/>
    </source>
</evidence>
<comment type="caution">
    <text evidence="3">The sequence shown here is derived from an EMBL/GenBank/DDBJ whole genome shotgun (WGS) entry which is preliminary data.</text>
</comment>
<feature type="domain" description="AB hydrolase-1" evidence="1">
    <location>
        <begin position="21"/>
        <end position="124"/>
    </location>
</feature>
<dbReference type="Gene3D" id="3.40.50.1820">
    <property type="entry name" value="alpha/beta hydrolase"/>
    <property type="match status" value="1"/>
</dbReference>
<evidence type="ECO:0000259" key="1">
    <source>
        <dbReference type="Pfam" id="PF00561"/>
    </source>
</evidence>
<dbReference type="PRINTS" id="PR00111">
    <property type="entry name" value="ABHYDROLASE"/>
</dbReference>
<dbReference type="OrthoDB" id="7531at2157"/>
<dbReference type="InterPro" id="IPR000073">
    <property type="entry name" value="AB_hydrolase_1"/>
</dbReference>
<reference evidence="3 4" key="1">
    <citation type="submission" date="2018-05" db="EMBL/GenBank/DDBJ databases">
        <title>Draft genome of Methanospirillum lacunae Ki8-1.</title>
        <authorList>
            <person name="Dueholm M.S."/>
            <person name="Nielsen P.H."/>
            <person name="Bakmann L.F."/>
            <person name="Otzen D.E."/>
        </authorList>
    </citation>
    <scope>NUCLEOTIDE SEQUENCE [LARGE SCALE GENOMIC DNA]</scope>
    <source>
        <strain evidence="3 4">Ki8-1</strain>
    </source>
</reference>
<protein>
    <recommendedName>
        <fullName evidence="5">Alpha/beta hydrolase</fullName>
    </recommendedName>
</protein>
<dbReference type="PANTHER" id="PTHR43433:SF10">
    <property type="entry name" value="AB HYDROLASE-1 DOMAIN-CONTAINING PROTEIN"/>
    <property type="match status" value="1"/>
</dbReference>
<sequence length="263" mass="29128">MTEILTQDNIPLRYVIQGSGPTIVFVLGYGMTLDEWPGRMISTLATSFRVILYNHRGVSGVMNPSVKFTIPQGARDLYDLVSELADGPVHIVGYSMGGMIGLEFAIRYPDLLDHLVLISSDCGGSECITRDDRVTEEMGKELPDIEAYLERAGRLLLTESFRKKHPDPMSWFVDHGEVADPRSVIEQYEAFETWEGVYSNLHEIRKPVLVITGDRDIVTPPQNGAIIADAIPGAELVVVEDAGHGVIFQEPVRVGNIISRFLS</sequence>
<organism evidence="3 4">
    <name type="scientific">Methanospirillum lacunae</name>
    <dbReference type="NCBI Taxonomy" id="668570"/>
    <lineage>
        <taxon>Archaea</taxon>
        <taxon>Methanobacteriati</taxon>
        <taxon>Methanobacteriota</taxon>
        <taxon>Stenosarchaea group</taxon>
        <taxon>Methanomicrobia</taxon>
        <taxon>Methanomicrobiales</taxon>
        <taxon>Methanospirillaceae</taxon>
        <taxon>Methanospirillum</taxon>
    </lineage>
</organism>
<dbReference type="SUPFAM" id="SSF53474">
    <property type="entry name" value="alpha/beta-Hydrolases"/>
    <property type="match status" value="1"/>
</dbReference>
<dbReference type="InterPro" id="IPR029058">
    <property type="entry name" value="AB_hydrolase_fold"/>
</dbReference>
<dbReference type="Proteomes" id="UP000245657">
    <property type="component" value="Unassembled WGS sequence"/>
</dbReference>
<dbReference type="EMBL" id="QGMY01000006">
    <property type="protein sequence ID" value="PWR72527.1"/>
    <property type="molecule type" value="Genomic_DNA"/>
</dbReference>
<feature type="domain" description="Peptidase S33 tripeptidyl aminopeptidase-like C-terminal" evidence="2">
    <location>
        <begin position="205"/>
        <end position="262"/>
    </location>
</feature>
<accession>A0A2V2N8C9</accession>
<proteinExistence type="predicted"/>
<dbReference type="InterPro" id="IPR050471">
    <property type="entry name" value="AB_hydrolase"/>
</dbReference>
<evidence type="ECO:0000313" key="4">
    <source>
        <dbReference type="Proteomes" id="UP000245657"/>
    </source>
</evidence>